<evidence type="ECO:0000256" key="6">
    <source>
        <dbReference type="ARBA" id="ARBA00022917"/>
    </source>
</evidence>
<name>A0A1J5J0V7_9BACT</name>
<gene>
    <name evidence="13" type="ORF">AUK40_03965</name>
</gene>
<keyword evidence="7 11" id="KW-0030">Aminoacyl-tRNA synthetase</keyword>
<evidence type="ECO:0000256" key="9">
    <source>
        <dbReference type="NCBIfam" id="TIGR00234"/>
    </source>
</evidence>
<dbReference type="EMBL" id="MNZT01000068">
    <property type="protein sequence ID" value="OIP97112.1"/>
    <property type="molecule type" value="Genomic_DNA"/>
</dbReference>
<evidence type="ECO:0000256" key="10">
    <source>
        <dbReference type="PROSITE-ProRule" id="PRU00182"/>
    </source>
</evidence>
<feature type="domain" description="Tyrosine--tRNA ligase SYY-like C-terminal" evidence="12">
    <location>
        <begin position="332"/>
        <end position="386"/>
    </location>
</feature>
<dbReference type="Gene3D" id="3.40.50.620">
    <property type="entry name" value="HUPs"/>
    <property type="match status" value="1"/>
</dbReference>
<dbReference type="GO" id="GO:0004831">
    <property type="term" value="F:tyrosine-tRNA ligase activity"/>
    <property type="evidence" value="ECO:0007669"/>
    <property type="project" value="UniProtKB-UniRule"/>
</dbReference>
<dbReference type="GO" id="GO:0005524">
    <property type="term" value="F:ATP binding"/>
    <property type="evidence" value="ECO:0007669"/>
    <property type="project" value="UniProtKB-KW"/>
</dbReference>
<dbReference type="GO" id="GO:0005829">
    <property type="term" value="C:cytosol"/>
    <property type="evidence" value="ECO:0007669"/>
    <property type="project" value="TreeGrafter"/>
</dbReference>
<dbReference type="InterPro" id="IPR002307">
    <property type="entry name" value="Tyr-tRNA-ligase"/>
</dbReference>
<evidence type="ECO:0000256" key="8">
    <source>
        <dbReference type="ARBA" id="ARBA00048248"/>
    </source>
</evidence>
<proteinExistence type="inferred from homology"/>
<comment type="similarity">
    <text evidence="11">Belongs to the class-I aminoacyl-tRNA synthetase family.</text>
</comment>
<evidence type="ECO:0000256" key="1">
    <source>
        <dbReference type="ARBA" id="ARBA00013160"/>
    </source>
</evidence>
<dbReference type="Pfam" id="PF22421">
    <property type="entry name" value="SYY_C-terminal"/>
    <property type="match status" value="1"/>
</dbReference>
<dbReference type="EC" id="6.1.1.1" evidence="1 9"/>
<evidence type="ECO:0000259" key="12">
    <source>
        <dbReference type="Pfam" id="PF22421"/>
    </source>
</evidence>
<dbReference type="SUPFAM" id="SSF52374">
    <property type="entry name" value="Nucleotidylyl transferase"/>
    <property type="match status" value="1"/>
</dbReference>
<dbReference type="GO" id="GO:0003723">
    <property type="term" value="F:RNA binding"/>
    <property type="evidence" value="ECO:0007669"/>
    <property type="project" value="UniProtKB-KW"/>
</dbReference>
<evidence type="ECO:0000256" key="11">
    <source>
        <dbReference type="RuleBase" id="RU363036"/>
    </source>
</evidence>
<dbReference type="PANTHER" id="PTHR11766">
    <property type="entry name" value="TYROSYL-TRNA SYNTHETASE"/>
    <property type="match status" value="1"/>
</dbReference>
<dbReference type="NCBIfam" id="TIGR00234">
    <property type="entry name" value="tyrS"/>
    <property type="match status" value="1"/>
</dbReference>
<dbReference type="PRINTS" id="PR01040">
    <property type="entry name" value="TRNASYNTHTYR"/>
</dbReference>
<dbReference type="Pfam" id="PF00579">
    <property type="entry name" value="tRNA-synt_1b"/>
    <property type="match status" value="1"/>
</dbReference>
<reference evidence="13 14" key="1">
    <citation type="journal article" date="2016" name="Environ. Microbiol.">
        <title>Genomic resolution of a cold subsurface aquifer community provides metabolic insights for novel microbes adapted to high CO concentrations.</title>
        <authorList>
            <person name="Probst A.J."/>
            <person name="Castelle C.J."/>
            <person name="Singh A."/>
            <person name="Brown C.T."/>
            <person name="Anantharaman K."/>
            <person name="Sharon I."/>
            <person name="Hug L.A."/>
            <person name="Burstein D."/>
            <person name="Emerson J.B."/>
            <person name="Thomas B.C."/>
            <person name="Banfield J.F."/>
        </authorList>
    </citation>
    <scope>NUCLEOTIDE SEQUENCE [LARGE SCALE GENOMIC DNA]</scope>
    <source>
        <strain evidence="13">CG2_30_54_11</strain>
    </source>
</reference>
<dbReference type="PANTHER" id="PTHR11766:SF1">
    <property type="entry name" value="TYROSINE--TRNA LIGASE"/>
    <property type="match status" value="1"/>
</dbReference>
<dbReference type="InterPro" id="IPR002305">
    <property type="entry name" value="aa-tRNA-synth_Ic"/>
</dbReference>
<keyword evidence="3 11" id="KW-0547">Nucleotide-binding</keyword>
<evidence type="ECO:0000256" key="2">
    <source>
        <dbReference type="ARBA" id="ARBA00022598"/>
    </source>
</evidence>
<accession>A0A1J5J0V7</accession>
<evidence type="ECO:0000256" key="3">
    <source>
        <dbReference type="ARBA" id="ARBA00022741"/>
    </source>
</evidence>
<dbReference type="GO" id="GO:0006437">
    <property type="term" value="P:tyrosyl-tRNA aminoacylation"/>
    <property type="evidence" value="ECO:0007669"/>
    <property type="project" value="UniProtKB-UniRule"/>
</dbReference>
<dbReference type="InterPro" id="IPR036986">
    <property type="entry name" value="S4_RNA-bd_sf"/>
</dbReference>
<keyword evidence="4 11" id="KW-0067">ATP-binding</keyword>
<dbReference type="InterPro" id="IPR054608">
    <property type="entry name" value="SYY-like_C"/>
</dbReference>
<dbReference type="InterPro" id="IPR024088">
    <property type="entry name" value="Tyr-tRNA-ligase_bac-type"/>
</dbReference>
<evidence type="ECO:0000313" key="13">
    <source>
        <dbReference type="EMBL" id="OIP97112.1"/>
    </source>
</evidence>
<keyword evidence="6 11" id="KW-0648">Protein biosynthesis</keyword>
<comment type="caution">
    <text evidence="13">The sequence shown here is derived from an EMBL/GenBank/DDBJ whole genome shotgun (WGS) entry which is preliminary data.</text>
</comment>
<dbReference type="STRING" id="1817892.AUK40_03965"/>
<protein>
    <recommendedName>
        <fullName evidence="1 9">Tyrosine--tRNA ligase</fullName>
        <ecNumber evidence="1 9">6.1.1.1</ecNumber>
    </recommendedName>
</protein>
<evidence type="ECO:0000256" key="5">
    <source>
        <dbReference type="ARBA" id="ARBA00022884"/>
    </source>
</evidence>
<evidence type="ECO:0000256" key="4">
    <source>
        <dbReference type="ARBA" id="ARBA00022840"/>
    </source>
</evidence>
<dbReference type="SUPFAM" id="SSF55174">
    <property type="entry name" value="Alpha-L RNA-binding motif"/>
    <property type="match status" value="1"/>
</dbReference>
<dbReference type="CDD" id="cd00805">
    <property type="entry name" value="TyrRS_core"/>
    <property type="match status" value="1"/>
</dbReference>
<organism evidence="13 14">
    <name type="scientific">Candidatus Wirthbacteria bacterium CG2_30_54_11</name>
    <dbReference type="NCBI Taxonomy" id="1817892"/>
    <lineage>
        <taxon>Bacteria</taxon>
        <taxon>Candidatus Wirthbacteria</taxon>
    </lineage>
</organism>
<dbReference type="CDD" id="cd00165">
    <property type="entry name" value="S4"/>
    <property type="match status" value="1"/>
</dbReference>
<sequence>MAAVSPESQKLIDRFFERGIDTVYPSEKAFRQALSTGKRMRFYLGADPSRPDLHIGHAVVLRRMRVLQDLGHEIIFLIGDFTGRIGDPTGKDQTRVQMTSEDVMKNAETYKEQITKIFDFSGPNPAKILFNSTWNEKLTFTDVINLAAKFTVQQMIERDMYQNRLKAGIPIYLHEFFYPLMQGYDSVAMDVDGEFGGTDQMFNMMAGRTLLKEMKNKEKFVITGRLLVGSDGRKMSKSYDNYIAINDEPNDMYGKVMSIRDDLIAVYMELCTDIPLAEVKKAAAEVAAQTVNPRDHKMRLAREIVTIYHTESIAQQAEDAFINQFRKGGLPKDIPEKQVSTGIVKLSQLLVDLGLSPSSSEAKRLISFGAVKVNGAKVAPDISQMVDLAASDGAVIQAGKLHFVKIRLTS</sequence>
<dbReference type="AlphaFoldDB" id="A0A1J5J0V7"/>
<evidence type="ECO:0000256" key="7">
    <source>
        <dbReference type="ARBA" id="ARBA00023146"/>
    </source>
</evidence>
<comment type="catalytic activity">
    <reaction evidence="8">
        <text>tRNA(Tyr) + L-tyrosine + ATP = L-tyrosyl-tRNA(Tyr) + AMP + diphosphate + H(+)</text>
        <dbReference type="Rhea" id="RHEA:10220"/>
        <dbReference type="Rhea" id="RHEA-COMP:9706"/>
        <dbReference type="Rhea" id="RHEA-COMP:9707"/>
        <dbReference type="ChEBI" id="CHEBI:15378"/>
        <dbReference type="ChEBI" id="CHEBI:30616"/>
        <dbReference type="ChEBI" id="CHEBI:33019"/>
        <dbReference type="ChEBI" id="CHEBI:58315"/>
        <dbReference type="ChEBI" id="CHEBI:78442"/>
        <dbReference type="ChEBI" id="CHEBI:78536"/>
        <dbReference type="ChEBI" id="CHEBI:456215"/>
        <dbReference type="EC" id="6.1.1.1"/>
    </reaction>
</comment>
<dbReference type="Proteomes" id="UP000183245">
    <property type="component" value="Unassembled WGS sequence"/>
</dbReference>
<dbReference type="InterPro" id="IPR014729">
    <property type="entry name" value="Rossmann-like_a/b/a_fold"/>
</dbReference>
<evidence type="ECO:0000313" key="14">
    <source>
        <dbReference type="Proteomes" id="UP000183245"/>
    </source>
</evidence>
<dbReference type="PROSITE" id="PS50889">
    <property type="entry name" value="S4"/>
    <property type="match status" value="1"/>
</dbReference>
<keyword evidence="2 11" id="KW-0436">Ligase</keyword>
<dbReference type="Gene3D" id="3.10.290.10">
    <property type="entry name" value="RNA-binding S4 domain"/>
    <property type="match status" value="1"/>
</dbReference>
<keyword evidence="5 10" id="KW-0694">RNA-binding</keyword>
<dbReference type="Gene3D" id="1.10.240.10">
    <property type="entry name" value="Tyrosyl-Transfer RNA Synthetase"/>
    <property type="match status" value="1"/>
</dbReference>